<keyword evidence="2" id="KW-1185">Reference proteome</keyword>
<dbReference type="OrthoDB" id="10499428at2759"/>
<name>A0A9P5Z983_9AGAR</name>
<sequence length="536" mass="61273">METNEHYLLAHSEGPRSRSEIMKRVEDINLTIQILQQELEISQPTRGEYPLPEDQMLVFLRHRRDEYLSMISASNRLPLGVLIRIFSFTIWADEALNYARVCRLWRDAIFKMPRDLLQGLTVFISPGGLARSSRTLKSVLKANMIKSISNGQLSVCLLHENRPFWPKHMVSIDLSLAHTATWLRQLYTSAHSVPALFGNPKTRCIWENLQDLVIDCSNFPAFPNPNFLAQRVHLDHMQSLRRLSIHVNGYLTVSRLVLPKGLEYLHLDDALAHPSDISRALSVCKSVNTLILSCHLNWKCDDPNCPRLRPCSDKRIELPLVTQLVLMGGDRSTALLSWLKLPGLLNFRLARYGNTPLPGLRYLATGNDILRLINASNCRIQRLELHSVHISNTDTEACFSALQRSLSALFISDDGGLSSLLNFFRKPFDTPAKQEKLVAKPFASNKRDKPLKFHVPFLVKLFVSTTSPSNWPREAFDDFVNVHRSNTCMKKSELKYTTQLEPFNLEHEHQNLDISLFSSLRENFKVTIKAPYMPRS</sequence>
<gene>
    <name evidence="1" type="ORF">BDN70DRAFT_930144</name>
</gene>
<dbReference type="SUPFAM" id="SSF81383">
    <property type="entry name" value="F-box domain"/>
    <property type="match status" value="1"/>
</dbReference>
<dbReference type="AlphaFoldDB" id="A0A9P5Z983"/>
<dbReference type="InterPro" id="IPR036047">
    <property type="entry name" value="F-box-like_dom_sf"/>
</dbReference>
<evidence type="ECO:0000313" key="2">
    <source>
        <dbReference type="Proteomes" id="UP000807469"/>
    </source>
</evidence>
<dbReference type="Proteomes" id="UP000807469">
    <property type="component" value="Unassembled WGS sequence"/>
</dbReference>
<protein>
    <recommendedName>
        <fullName evidence="3">F-box domain-containing protein</fullName>
    </recommendedName>
</protein>
<reference evidence="1" key="1">
    <citation type="submission" date="2020-11" db="EMBL/GenBank/DDBJ databases">
        <authorList>
            <consortium name="DOE Joint Genome Institute"/>
            <person name="Ahrendt S."/>
            <person name="Riley R."/>
            <person name="Andreopoulos W."/>
            <person name="Labutti K."/>
            <person name="Pangilinan J."/>
            <person name="Ruiz-Duenas F.J."/>
            <person name="Barrasa J.M."/>
            <person name="Sanchez-Garcia M."/>
            <person name="Camarero S."/>
            <person name="Miyauchi S."/>
            <person name="Serrano A."/>
            <person name="Linde D."/>
            <person name="Babiker R."/>
            <person name="Drula E."/>
            <person name="Ayuso-Fernandez I."/>
            <person name="Pacheco R."/>
            <person name="Padilla G."/>
            <person name="Ferreira P."/>
            <person name="Barriuso J."/>
            <person name="Kellner H."/>
            <person name="Castanera R."/>
            <person name="Alfaro M."/>
            <person name="Ramirez L."/>
            <person name="Pisabarro A.G."/>
            <person name="Kuo A."/>
            <person name="Tritt A."/>
            <person name="Lipzen A."/>
            <person name="He G."/>
            <person name="Yan M."/>
            <person name="Ng V."/>
            <person name="Cullen D."/>
            <person name="Martin F."/>
            <person name="Rosso M.-N."/>
            <person name="Henrissat B."/>
            <person name="Hibbett D."/>
            <person name="Martinez A.T."/>
            <person name="Grigoriev I.V."/>
        </authorList>
    </citation>
    <scope>NUCLEOTIDE SEQUENCE</scope>
    <source>
        <strain evidence="1">CIRM-BRFM 674</strain>
    </source>
</reference>
<proteinExistence type="predicted"/>
<evidence type="ECO:0000313" key="1">
    <source>
        <dbReference type="EMBL" id="KAF9482309.1"/>
    </source>
</evidence>
<accession>A0A9P5Z983</accession>
<evidence type="ECO:0008006" key="3">
    <source>
        <dbReference type="Google" id="ProtNLM"/>
    </source>
</evidence>
<organism evidence="1 2">
    <name type="scientific">Pholiota conissans</name>
    <dbReference type="NCBI Taxonomy" id="109636"/>
    <lineage>
        <taxon>Eukaryota</taxon>
        <taxon>Fungi</taxon>
        <taxon>Dikarya</taxon>
        <taxon>Basidiomycota</taxon>
        <taxon>Agaricomycotina</taxon>
        <taxon>Agaricomycetes</taxon>
        <taxon>Agaricomycetidae</taxon>
        <taxon>Agaricales</taxon>
        <taxon>Agaricineae</taxon>
        <taxon>Strophariaceae</taxon>
        <taxon>Pholiota</taxon>
    </lineage>
</organism>
<comment type="caution">
    <text evidence="1">The sequence shown here is derived from an EMBL/GenBank/DDBJ whole genome shotgun (WGS) entry which is preliminary data.</text>
</comment>
<dbReference type="EMBL" id="MU155167">
    <property type="protein sequence ID" value="KAF9482309.1"/>
    <property type="molecule type" value="Genomic_DNA"/>
</dbReference>